<reference evidence="3" key="1">
    <citation type="journal article" date="2019" name="Int. J. Syst. Evol. Microbiol.">
        <title>The Global Catalogue of Microorganisms (GCM) 10K type strain sequencing project: providing services to taxonomists for standard genome sequencing and annotation.</title>
        <authorList>
            <consortium name="The Broad Institute Genomics Platform"/>
            <consortium name="The Broad Institute Genome Sequencing Center for Infectious Disease"/>
            <person name="Wu L."/>
            <person name="Ma J."/>
        </authorList>
    </citation>
    <scope>NUCLEOTIDE SEQUENCE [LARGE SCALE GENOMIC DNA]</scope>
    <source>
        <strain evidence="3">JCM 6242</strain>
    </source>
</reference>
<accession>A0ABP6IPE3</accession>
<dbReference type="RefSeq" id="WP_344978769.1">
    <property type="nucleotide sequence ID" value="NZ_BAAAVI010000057.1"/>
</dbReference>
<feature type="compositionally biased region" description="Pro residues" evidence="1">
    <location>
        <begin position="80"/>
        <end position="94"/>
    </location>
</feature>
<dbReference type="Proteomes" id="UP001500831">
    <property type="component" value="Unassembled WGS sequence"/>
</dbReference>
<gene>
    <name evidence="2" type="ORF">GCM10010517_61000</name>
</gene>
<keyword evidence="3" id="KW-1185">Reference proteome</keyword>
<feature type="region of interest" description="Disordered" evidence="1">
    <location>
        <begin position="71"/>
        <end position="112"/>
    </location>
</feature>
<dbReference type="EMBL" id="BAAAVI010000057">
    <property type="protein sequence ID" value="GAA2896082.1"/>
    <property type="molecule type" value="Genomic_DNA"/>
</dbReference>
<evidence type="ECO:0000256" key="1">
    <source>
        <dbReference type="SAM" id="MobiDB-lite"/>
    </source>
</evidence>
<feature type="region of interest" description="Disordered" evidence="1">
    <location>
        <begin position="186"/>
        <end position="226"/>
    </location>
</feature>
<evidence type="ECO:0000313" key="3">
    <source>
        <dbReference type="Proteomes" id="UP001500831"/>
    </source>
</evidence>
<proteinExistence type="predicted"/>
<feature type="region of interest" description="Disordered" evidence="1">
    <location>
        <begin position="1"/>
        <end position="25"/>
    </location>
</feature>
<sequence>MDRQQAAATITDPRDRLSRALTGPQALDDDTIERLEARTVGFHRLEYVLPARAISQGLTTHINELSTLLQSGPRTGSAAWPPPPAKPPPRPPGSPGTSNNRGSPPRSGAPPIELADQARRRLPSFLPPARAEAERVPGRVGHDPLPVRVRLKVRLPATEFLDNGHSLVEIINVEIQMELLRPPASRPGVRRGAGPGRRWECGPPAVRSTRRTKPRPPTTDAPPHRYSTTITMLWPAITRGWGRSTVRDFVSQPRPTGQSGCCPACR</sequence>
<evidence type="ECO:0000313" key="2">
    <source>
        <dbReference type="EMBL" id="GAA2896082.1"/>
    </source>
</evidence>
<organism evidence="2 3">
    <name type="scientific">Streptosporangium fragile</name>
    <dbReference type="NCBI Taxonomy" id="46186"/>
    <lineage>
        <taxon>Bacteria</taxon>
        <taxon>Bacillati</taxon>
        <taxon>Actinomycetota</taxon>
        <taxon>Actinomycetes</taxon>
        <taxon>Streptosporangiales</taxon>
        <taxon>Streptosporangiaceae</taxon>
        <taxon>Streptosporangium</taxon>
    </lineage>
</organism>
<comment type="caution">
    <text evidence="2">The sequence shown here is derived from an EMBL/GenBank/DDBJ whole genome shotgun (WGS) entry which is preliminary data.</text>
</comment>
<protein>
    <submittedName>
        <fullName evidence="2">Uncharacterized protein</fullName>
    </submittedName>
</protein>
<name>A0ABP6IPE3_9ACTN</name>